<protein>
    <submittedName>
        <fullName evidence="1">Uncharacterized protein</fullName>
    </submittedName>
</protein>
<dbReference type="AlphaFoldDB" id="A0A0F9TY54"/>
<organism evidence="1">
    <name type="scientific">marine sediment metagenome</name>
    <dbReference type="NCBI Taxonomy" id="412755"/>
    <lineage>
        <taxon>unclassified sequences</taxon>
        <taxon>metagenomes</taxon>
        <taxon>ecological metagenomes</taxon>
    </lineage>
</organism>
<sequence>MGGGNVLGLQSLQSVYERSGTAPHILNTVANGGFSVQQDLAAAVADIAQYRDALGVIQHSWQEDSLLMGPAVTDIFAASLVGVNLTPALFPTRPTVNFGLDVLRLIPTSRTFTSAVNKIQFGNGAVFTLDFPSATAAAALLVNPTIIYQQDGGGFGSGLVVNHSAIYEGGPAGSTRFIGPIFTFVHQPTFRANGAGSTVNHSQGRDFLSQPIHRVDGGATAYNMTGIWTQLFCSGQVRTGATMTFRRIIFCGALANATGIITDTTAILIDDLTPETTNPAMGIENNIGSPGIQYEGASGLWGIFAATPVGQQTVVGSRGGNAALASFLTAMENLGWIIDSTVV</sequence>
<accession>A0A0F9TY54</accession>
<name>A0A0F9TY54_9ZZZZ</name>
<evidence type="ECO:0000313" key="1">
    <source>
        <dbReference type="EMBL" id="KKN85955.1"/>
    </source>
</evidence>
<proteinExistence type="predicted"/>
<comment type="caution">
    <text evidence="1">The sequence shown here is derived from an EMBL/GenBank/DDBJ whole genome shotgun (WGS) entry which is preliminary data.</text>
</comment>
<gene>
    <name evidence="1" type="ORF">LCGC14_0273670</name>
</gene>
<dbReference type="EMBL" id="LAZR01000153">
    <property type="protein sequence ID" value="KKN85955.1"/>
    <property type="molecule type" value="Genomic_DNA"/>
</dbReference>
<reference evidence="1" key="1">
    <citation type="journal article" date="2015" name="Nature">
        <title>Complex archaea that bridge the gap between prokaryotes and eukaryotes.</title>
        <authorList>
            <person name="Spang A."/>
            <person name="Saw J.H."/>
            <person name="Jorgensen S.L."/>
            <person name="Zaremba-Niedzwiedzka K."/>
            <person name="Martijn J."/>
            <person name="Lind A.E."/>
            <person name="van Eijk R."/>
            <person name="Schleper C."/>
            <person name="Guy L."/>
            <person name="Ettema T.J."/>
        </authorList>
    </citation>
    <scope>NUCLEOTIDE SEQUENCE</scope>
</reference>